<dbReference type="EMBL" id="JAALDK010000002">
    <property type="protein sequence ID" value="NUY04456.1"/>
    <property type="molecule type" value="Genomic_DNA"/>
</dbReference>
<dbReference type="GeneID" id="301105222"/>
<accession>A0A7Y6N3N8</accession>
<organism evidence="1 2">
    <name type="scientific">Paraburkholderia youngii</name>
    <dbReference type="NCBI Taxonomy" id="2782701"/>
    <lineage>
        <taxon>Bacteria</taxon>
        <taxon>Pseudomonadati</taxon>
        <taxon>Pseudomonadota</taxon>
        <taxon>Betaproteobacteria</taxon>
        <taxon>Burkholderiales</taxon>
        <taxon>Burkholderiaceae</taxon>
        <taxon>Paraburkholderia</taxon>
    </lineage>
</organism>
<evidence type="ECO:0000313" key="2">
    <source>
        <dbReference type="Proteomes" id="UP000594380"/>
    </source>
</evidence>
<dbReference type="AlphaFoldDB" id="A0A7Y6N3N8"/>
<evidence type="ECO:0000313" key="1">
    <source>
        <dbReference type="EMBL" id="NUY04456.1"/>
    </source>
</evidence>
<sequence length="127" mass="14070">MATYAIERQSLEQVAHFLAGRFDRDVHIVEHESREGTLTGLMVNNPRGPDTPAIRLLFQQDVLAIYEGLTLAAQADFRSRCNSKLVGALLIYERIRAAGELGSPQAYVIEFGEELLQAAESAARPTR</sequence>
<name>A0A7Y6N3N8_9BURK</name>
<reference evidence="1 2" key="1">
    <citation type="submission" date="2020-02" db="EMBL/GenBank/DDBJ databases">
        <title>Paraburkholderia simonii sp. nov. and Paraburkholderia youngii sp. nov. Brazilian and Mexican Mimosa-associated rhizobia.</title>
        <authorList>
            <person name="Mavima L."/>
            <person name="Beukes C.W."/>
            <person name="Chan W.Y."/>
            <person name="Palmer M."/>
            <person name="De Meyer S.E."/>
            <person name="James E.K."/>
            <person name="Venter S.N."/>
            <person name="Steenkamp E.T."/>
        </authorList>
    </citation>
    <scope>NUCLEOTIDE SEQUENCE [LARGE SCALE GENOMIC DNA]</scope>
    <source>
        <strain evidence="1 2">JPY169</strain>
    </source>
</reference>
<comment type="caution">
    <text evidence="1">The sequence shown here is derived from an EMBL/GenBank/DDBJ whole genome shotgun (WGS) entry which is preliminary data.</text>
</comment>
<dbReference type="Proteomes" id="UP000594380">
    <property type="component" value="Unassembled WGS sequence"/>
</dbReference>
<proteinExistence type="predicted"/>
<gene>
    <name evidence="1" type="ORF">G5S42_33240</name>
</gene>
<protein>
    <submittedName>
        <fullName evidence="1">Uncharacterized protein</fullName>
    </submittedName>
</protein>
<dbReference type="RefSeq" id="WP_176111003.1">
    <property type="nucleotide sequence ID" value="NZ_JAALDK010000002.1"/>
</dbReference>